<protein>
    <submittedName>
        <fullName evidence="6">Uncharacterized protein</fullName>
    </submittedName>
</protein>
<dbReference type="InterPro" id="IPR036770">
    <property type="entry name" value="Ankyrin_rpt-contain_sf"/>
</dbReference>
<dbReference type="EMBL" id="CACVKT020002568">
    <property type="protein sequence ID" value="CAC5378407.1"/>
    <property type="molecule type" value="Genomic_DNA"/>
</dbReference>
<feature type="region of interest" description="Disordered" evidence="5">
    <location>
        <begin position="263"/>
        <end position="283"/>
    </location>
</feature>
<reference evidence="6 7" key="1">
    <citation type="submission" date="2020-06" db="EMBL/GenBank/DDBJ databases">
        <authorList>
            <person name="Li R."/>
            <person name="Bekaert M."/>
        </authorList>
    </citation>
    <scope>NUCLEOTIDE SEQUENCE [LARGE SCALE GENOMIC DNA]</scope>
    <source>
        <strain evidence="7">wild</strain>
    </source>
</reference>
<dbReference type="PANTHER" id="PTHR24156:SF7">
    <property type="entry name" value="ANKYRIN REPEAT DOMAIN-CONTAINING PROTEIN 34B-LIKE"/>
    <property type="match status" value="1"/>
</dbReference>
<dbReference type="SUPFAM" id="SSF48403">
    <property type="entry name" value="Ankyrin repeat"/>
    <property type="match status" value="1"/>
</dbReference>
<feature type="repeat" description="ANK" evidence="4">
    <location>
        <begin position="79"/>
        <end position="112"/>
    </location>
</feature>
<dbReference type="Proteomes" id="UP000507470">
    <property type="component" value="Unassembled WGS sequence"/>
</dbReference>
<keyword evidence="3 4" id="KW-0040">ANK repeat</keyword>
<dbReference type="Pfam" id="PF12796">
    <property type="entry name" value="Ank_2"/>
    <property type="match status" value="1"/>
</dbReference>
<accession>A0A6J8B8V3</accession>
<proteinExistence type="inferred from homology"/>
<evidence type="ECO:0000256" key="1">
    <source>
        <dbReference type="ARBA" id="ARBA00010029"/>
    </source>
</evidence>
<dbReference type="Gene3D" id="1.25.40.20">
    <property type="entry name" value="Ankyrin repeat-containing domain"/>
    <property type="match status" value="1"/>
</dbReference>
<dbReference type="OrthoDB" id="6058052at2759"/>
<evidence type="ECO:0000313" key="6">
    <source>
        <dbReference type="EMBL" id="CAC5378407.1"/>
    </source>
</evidence>
<evidence type="ECO:0000256" key="5">
    <source>
        <dbReference type="SAM" id="MobiDB-lite"/>
    </source>
</evidence>
<evidence type="ECO:0000256" key="2">
    <source>
        <dbReference type="ARBA" id="ARBA00022737"/>
    </source>
</evidence>
<evidence type="ECO:0000256" key="3">
    <source>
        <dbReference type="ARBA" id="ARBA00023043"/>
    </source>
</evidence>
<dbReference type="InterPro" id="IPR042637">
    <property type="entry name" value="AN34A/B/C"/>
</dbReference>
<dbReference type="AlphaFoldDB" id="A0A6J8B8V3"/>
<evidence type="ECO:0000256" key="4">
    <source>
        <dbReference type="PROSITE-ProRule" id="PRU00023"/>
    </source>
</evidence>
<dbReference type="PROSITE" id="PS50297">
    <property type="entry name" value="ANK_REP_REGION"/>
    <property type="match status" value="1"/>
</dbReference>
<dbReference type="InterPro" id="IPR002110">
    <property type="entry name" value="Ankyrin_rpt"/>
</dbReference>
<organism evidence="6 7">
    <name type="scientific">Mytilus coruscus</name>
    <name type="common">Sea mussel</name>
    <dbReference type="NCBI Taxonomy" id="42192"/>
    <lineage>
        <taxon>Eukaryota</taxon>
        <taxon>Metazoa</taxon>
        <taxon>Spiralia</taxon>
        <taxon>Lophotrochozoa</taxon>
        <taxon>Mollusca</taxon>
        <taxon>Bivalvia</taxon>
        <taxon>Autobranchia</taxon>
        <taxon>Pteriomorphia</taxon>
        <taxon>Mytilida</taxon>
        <taxon>Mytiloidea</taxon>
        <taxon>Mytilidae</taxon>
        <taxon>Mytilinae</taxon>
        <taxon>Mytilus</taxon>
    </lineage>
</organism>
<keyword evidence="7" id="KW-1185">Reference proteome</keyword>
<dbReference type="PANTHER" id="PTHR24156">
    <property type="entry name" value="ANK_REP_REGION DOMAIN-CONTAINING PROTEIN"/>
    <property type="match status" value="1"/>
</dbReference>
<name>A0A6J8B8V3_MYTCO</name>
<feature type="repeat" description="ANK" evidence="4">
    <location>
        <begin position="5"/>
        <end position="37"/>
    </location>
</feature>
<evidence type="ECO:0000313" key="7">
    <source>
        <dbReference type="Proteomes" id="UP000507470"/>
    </source>
</evidence>
<sequence>MNKLTTNDALHSAVAEKKLKLLKILLEGGSEVNRRAYDGKTALMIICCNFGVDHNEEYIIGVIQLLLKHKADPNVQDRKGRTAIMYAVRNLKPKTAVNLLLKHGADPLICDNFGKNAISCIRTEYWSQYKDSFNQYVEPAKQQYIVVPTTTFINDKYIDKIKACRSSQTVNEIKNKARVNNIYCRCSDDVFCPHSAPPIKEDAVTGEHIIVHKISHIPSYMNEDISCTSMMEEAEFGNARQERVNSDPTTERKSVYQKHRTFSLEDKQRRQRPLRRHSSQEASTMFMLNKDDGGRTLMFKKNGCTSNSATDMSLMDKNILKHGVVRCFRKLPPIEKIPK</sequence>
<gene>
    <name evidence="6" type="ORF">MCOR_14618</name>
</gene>
<dbReference type="SMART" id="SM00248">
    <property type="entry name" value="ANK"/>
    <property type="match status" value="3"/>
</dbReference>
<comment type="similarity">
    <text evidence="1">Belongs to the ANKRD34 family.</text>
</comment>
<keyword evidence="2" id="KW-0677">Repeat</keyword>
<dbReference type="PROSITE" id="PS50088">
    <property type="entry name" value="ANK_REPEAT"/>
    <property type="match status" value="2"/>
</dbReference>